<proteinExistence type="predicted"/>
<dbReference type="eggNOG" id="COG1063">
    <property type="taxonomic scope" value="Bacteria"/>
</dbReference>
<dbReference type="Gene3D" id="3.90.180.10">
    <property type="entry name" value="Medium-chain alcohol dehydrogenases, catalytic domain"/>
    <property type="match status" value="1"/>
</dbReference>
<evidence type="ECO:0000256" key="3">
    <source>
        <dbReference type="ARBA" id="ARBA00022833"/>
    </source>
</evidence>
<dbReference type="Gene3D" id="3.40.50.720">
    <property type="entry name" value="NAD(P)-binding Rossmann-like Domain"/>
    <property type="match status" value="1"/>
</dbReference>
<evidence type="ECO:0000259" key="4">
    <source>
        <dbReference type="Pfam" id="PF08240"/>
    </source>
</evidence>
<dbReference type="InterPro" id="IPR013154">
    <property type="entry name" value="ADH-like_N"/>
</dbReference>
<evidence type="ECO:0000313" key="5">
    <source>
        <dbReference type="EMBL" id="GAB16535.1"/>
    </source>
</evidence>
<dbReference type="SUPFAM" id="SSF50129">
    <property type="entry name" value="GroES-like"/>
    <property type="match status" value="1"/>
</dbReference>
<comment type="caution">
    <text evidence="5">The sequence shown here is derived from an EMBL/GenBank/DDBJ whole genome shotgun (WGS) entry which is preliminary data.</text>
</comment>
<name>H0QUN4_9ACTN</name>
<dbReference type="RefSeq" id="WP_007315873.1">
    <property type="nucleotide sequence ID" value="NZ_BAEH01000004.1"/>
</dbReference>
<dbReference type="InterPro" id="IPR036291">
    <property type="entry name" value="NAD(P)-bd_dom_sf"/>
</dbReference>
<dbReference type="PANTHER" id="PTHR42813:SF7">
    <property type="entry name" value="ALCOHOL DEHYDROGENASE (ZN-DEPENDENT)-RELATED"/>
    <property type="match status" value="1"/>
</dbReference>
<sequence>MQELTLMAPGDLRWLDRPEPKLLHETDAIVRPFVASRCDADWLAMSSMIRGVWFAEKVGLLDPILRETYGPRIYSGPCAIGHECVAEVIEVGSAVSNAKVGDFVVVPWSVSCGYCEMCKRGLTLKCTTTRRETGIERPVVCYGMGEYAGRHEGGAYGGMISDLLRVPHADHMLTCLPPGLDPLRVAAASDSLADGWSRVIPHLNNRPGARVLVVAGLARGIGLYAAGMAAFHGAQVDYCDSSPRRLHIAESLGATPIPRPSLLRFPKPSQQYDIVVDASNLPGGIPFAVRSTAPGGICEVPSYHTAKFSGVPLMHATFTDITMHVSTSHVAAVLPEVINWVADTDFPAEKIAPDVSEWRDAPKAYGTTSTAKPVLYRPPLAVKTAP</sequence>
<accession>H0QUN4</accession>
<dbReference type="STRING" id="1077974.GOEFS_004_00500"/>
<dbReference type="EMBL" id="BAEH01000004">
    <property type="protein sequence ID" value="GAB16535.1"/>
    <property type="molecule type" value="Genomic_DNA"/>
</dbReference>
<keyword evidence="2" id="KW-0479">Metal-binding</keyword>
<protein>
    <submittedName>
        <fullName evidence="5">Putative dehydrogenase</fullName>
    </submittedName>
</protein>
<dbReference type="PANTHER" id="PTHR42813">
    <property type="entry name" value="ZINC-TYPE ALCOHOL DEHYDROGENASE-LIKE"/>
    <property type="match status" value="1"/>
</dbReference>
<reference evidence="5 6" key="1">
    <citation type="submission" date="2011-12" db="EMBL/GenBank/DDBJ databases">
        <title>Whole genome shotgun sequence of Gordonia effusa NBRC 100432.</title>
        <authorList>
            <person name="Yoshida I."/>
            <person name="Takarada H."/>
            <person name="Hosoyama A."/>
            <person name="Tsuchikane K."/>
            <person name="Katsumata H."/>
            <person name="Yamazaki S."/>
            <person name="Fujita N."/>
        </authorList>
    </citation>
    <scope>NUCLEOTIDE SEQUENCE [LARGE SCALE GENOMIC DNA]</scope>
    <source>
        <strain evidence="5 6">NBRC 100432</strain>
    </source>
</reference>
<gene>
    <name evidence="5" type="ORF">GOEFS_004_00500</name>
</gene>
<dbReference type="SUPFAM" id="SSF51735">
    <property type="entry name" value="NAD(P)-binding Rossmann-fold domains"/>
    <property type="match status" value="1"/>
</dbReference>
<keyword evidence="6" id="KW-1185">Reference proteome</keyword>
<evidence type="ECO:0000256" key="1">
    <source>
        <dbReference type="ARBA" id="ARBA00001947"/>
    </source>
</evidence>
<dbReference type="InterPro" id="IPR011032">
    <property type="entry name" value="GroES-like_sf"/>
</dbReference>
<dbReference type="Pfam" id="PF08240">
    <property type="entry name" value="ADH_N"/>
    <property type="match status" value="1"/>
</dbReference>
<dbReference type="AlphaFoldDB" id="H0QUN4"/>
<organism evidence="5 6">
    <name type="scientific">Gordonia effusa NBRC 100432</name>
    <dbReference type="NCBI Taxonomy" id="1077974"/>
    <lineage>
        <taxon>Bacteria</taxon>
        <taxon>Bacillati</taxon>
        <taxon>Actinomycetota</taxon>
        <taxon>Actinomycetes</taxon>
        <taxon>Mycobacteriales</taxon>
        <taxon>Gordoniaceae</taxon>
        <taxon>Gordonia</taxon>
    </lineage>
</organism>
<comment type="cofactor">
    <cofactor evidence="1">
        <name>Zn(2+)</name>
        <dbReference type="ChEBI" id="CHEBI:29105"/>
    </cofactor>
</comment>
<dbReference type="OrthoDB" id="241504at2"/>
<keyword evidence="3" id="KW-0862">Zinc</keyword>
<dbReference type="GO" id="GO:0046872">
    <property type="term" value="F:metal ion binding"/>
    <property type="evidence" value="ECO:0007669"/>
    <property type="project" value="UniProtKB-KW"/>
</dbReference>
<evidence type="ECO:0000313" key="6">
    <source>
        <dbReference type="Proteomes" id="UP000035034"/>
    </source>
</evidence>
<dbReference type="Proteomes" id="UP000035034">
    <property type="component" value="Unassembled WGS sequence"/>
</dbReference>
<feature type="domain" description="Alcohol dehydrogenase-like N-terminal" evidence="4">
    <location>
        <begin position="26"/>
        <end position="159"/>
    </location>
</feature>
<evidence type="ECO:0000256" key="2">
    <source>
        <dbReference type="ARBA" id="ARBA00022723"/>
    </source>
</evidence>